<dbReference type="NCBIfam" id="NF033542">
    <property type="entry name" value="transpos_IS110"/>
    <property type="match status" value="1"/>
</dbReference>
<dbReference type="GO" id="GO:0006313">
    <property type="term" value="P:DNA transposition"/>
    <property type="evidence" value="ECO:0007669"/>
    <property type="project" value="InterPro"/>
</dbReference>
<feature type="domain" description="Transposase IS116/IS110/IS902 C-terminal" evidence="2">
    <location>
        <begin position="212"/>
        <end position="288"/>
    </location>
</feature>
<evidence type="ECO:0000259" key="1">
    <source>
        <dbReference type="Pfam" id="PF01548"/>
    </source>
</evidence>
<dbReference type="AlphaFoldDB" id="A0A2D0J4U1"/>
<dbReference type="InterPro" id="IPR047650">
    <property type="entry name" value="Transpos_IS110"/>
</dbReference>
<gene>
    <name evidence="3" type="ORF">Xbud_00033</name>
</gene>
<reference evidence="3 4" key="1">
    <citation type="journal article" date="2017" name="Nat. Microbiol.">
        <title>Natural product diversity associated with the nematode symbionts Photorhabdus and Xenorhabdus.</title>
        <authorList>
            <person name="Tobias N.J."/>
            <person name="Wolff H."/>
            <person name="Djahanschiri B."/>
            <person name="Grundmann F."/>
            <person name="Kronenwerth M."/>
            <person name="Shi Y.M."/>
            <person name="Simonyi S."/>
            <person name="Grun P."/>
            <person name="Shapiro-Ilan D."/>
            <person name="Pidot S.J."/>
            <person name="Stinear T.P."/>
            <person name="Ebersberger I."/>
            <person name="Bode H.B."/>
        </authorList>
    </citation>
    <scope>NUCLEOTIDE SEQUENCE [LARGE SCALE GENOMIC DNA]</scope>
    <source>
        <strain evidence="3 4">DSM 16342</strain>
    </source>
</reference>
<dbReference type="OrthoDB" id="5289737at2"/>
<dbReference type="PANTHER" id="PTHR33055">
    <property type="entry name" value="TRANSPOSASE FOR INSERTION SEQUENCE ELEMENT IS1111A"/>
    <property type="match status" value="1"/>
</dbReference>
<feature type="domain" description="Transposase IS110-like N-terminal" evidence="1">
    <location>
        <begin position="5"/>
        <end position="141"/>
    </location>
</feature>
<protein>
    <submittedName>
        <fullName evidence="3">Transposase</fullName>
    </submittedName>
</protein>
<proteinExistence type="predicted"/>
<dbReference type="GO" id="GO:0004803">
    <property type="term" value="F:transposase activity"/>
    <property type="evidence" value="ECO:0007669"/>
    <property type="project" value="InterPro"/>
</dbReference>
<organism evidence="3 4">
    <name type="scientific">Xenorhabdus budapestensis</name>
    <dbReference type="NCBI Taxonomy" id="290110"/>
    <lineage>
        <taxon>Bacteria</taxon>
        <taxon>Pseudomonadati</taxon>
        <taxon>Pseudomonadota</taxon>
        <taxon>Gammaproteobacteria</taxon>
        <taxon>Enterobacterales</taxon>
        <taxon>Morganellaceae</taxon>
        <taxon>Xenorhabdus</taxon>
    </lineage>
</organism>
<evidence type="ECO:0000313" key="3">
    <source>
        <dbReference type="EMBL" id="PHM29517.1"/>
    </source>
</evidence>
<evidence type="ECO:0000259" key="2">
    <source>
        <dbReference type="Pfam" id="PF02371"/>
    </source>
</evidence>
<dbReference type="Pfam" id="PF02371">
    <property type="entry name" value="Transposase_20"/>
    <property type="match status" value="1"/>
</dbReference>
<sequence length="340" mass="38527">MEQVIGIDLAKRVFQVHIVSPLGKVIKNTVVSCNKLITFIAQQPPSKIVMEACGSANYWSRQFKRFGHEVKQISPQYVAPFRMGSKNDKNDAMAIVETDSRPGMRYVPEKTQAQQDIQCLHRVRQRLMKNRTARINQIRGLGLEYGIAIPESAHKEEQCLPEHLENAENDLTPMSRELFQELLFELKEQQQCLKKRDKRLDHLNAQQEDIVRLLTLPGIGPLGASALMVALGDSKDFKNGRHFASYLGRVPREHSSGGNVRLLGITKRGDSYLRGILIHGARSVVYWVQKLPDERCNGLQRWLKDLISRSGLNKASVALANKNARIAWARVNPQSSYKAR</sequence>
<evidence type="ECO:0000313" key="4">
    <source>
        <dbReference type="Proteomes" id="UP000225833"/>
    </source>
</evidence>
<dbReference type="EMBL" id="NIBS01000001">
    <property type="protein sequence ID" value="PHM29517.1"/>
    <property type="molecule type" value="Genomic_DNA"/>
</dbReference>
<dbReference type="InterPro" id="IPR002525">
    <property type="entry name" value="Transp_IS110-like_N"/>
</dbReference>
<dbReference type="GO" id="GO:0003677">
    <property type="term" value="F:DNA binding"/>
    <property type="evidence" value="ECO:0007669"/>
    <property type="project" value="InterPro"/>
</dbReference>
<comment type="caution">
    <text evidence="3">The sequence shown here is derived from an EMBL/GenBank/DDBJ whole genome shotgun (WGS) entry which is preliminary data.</text>
</comment>
<dbReference type="PANTHER" id="PTHR33055:SF3">
    <property type="entry name" value="PUTATIVE TRANSPOSASE FOR IS117-RELATED"/>
    <property type="match status" value="1"/>
</dbReference>
<dbReference type="Pfam" id="PF01548">
    <property type="entry name" value="DEDD_Tnp_IS110"/>
    <property type="match status" value="1"/>
</dbReference>
<name>A0A2D0J4U1_XENBU</name>
<accession>A0A2D0J4U1</accession>
<dbReference type="InterPro" id="IPR003346">
    <property type="entry name" value="Transposase_20"/>
</dbReference>
<dbReference type="RefSeq" id="WP_099134175.1">
    <property type="nucleotide sequence ID" value="NZ_CAWNNJ010000001.1"/>
</dbReference>
<dbReference type="Proteomes" id="UP000225833">
    <property type="component" value="Unassembled WGS sequence"/>
</dbReference>